<dbReference type="GeneID" id="24918377"/>
<proteinExistence type="predicted"/>
<accession>D8LX49</accession>
<dbReference type="InParanoid" id="D8LX49"/>
<sequence length="184" mass="20577">MSGVYVEYKGLDTSFNPGLSSTSSLVNALEQYNSHRNYKKFRFGDSGSLMLVRRLTSIAQTMQVKRVGYCGMMLPVLEDCVLAERWTERRLNSTMLMALSAVCGVGIDTMPLPNTAYAKPMLIQAIIEDVIALASKWDKPLSCRIFIAPDTEDCGLTKFASPHLCNCRVYDFWGVCFIRCLFGT</sequence>
<protein>
    <submittedName>
        <fullName evidence="1">Uncharacterized protein</fullName>
    </submittedName>
</protein>
<dbReference type="Proteomes" id="UP000008312">
    <property type="component" value="Unassembled WGS sequence"/>
</dbReference>
<dbReference type="AlphaFoldDB" id="D8LX49"/>
<reference evidence="1" key="1">
    <citation type="submission" date="2010-02" db="EMBL/GenBank/DDBJ databases">
        <title>Sequencing and annotation of the Blastocystis hominis genome.</title>
        <authorList>
            <person name="Wincker P."/>
        </authorList>
    </citation>
    <scope>NUCLEOTIDE SEQUENCE</scope>
    <source>
        <strain evidence="1">Singapore isolate B</strain>
    </source>
</reference>
<organism evidence="1">
    <name type="scientific">Blastocystis hominis</name>
    <dbReference type="NCBI Taxonomy" id="12968"/>
    <lineage>
        <taxon>Eukaryota</taxon>
        <taxon>Sar</taxon>
        <taxon>Stramenopiles</taxon>
        <taxon>Bigyra</taxon>
        <taxon>Opalozoa</taxon>
        <taxon>Opalinata</taxon>
        <taxon>Blastocystidae</taxon>
        <taxon>Blastocystis</taxon>
    </lineage>
</organism>
<gene>
    <name evidence="1" type="ORF">GSBLH_T00001098001</name>
</gene>
<dbReference type="PANTHER" id="PTHR37560">
    <property type="entry name" value="UPF0210 PROTEIN SPR0218"/>
    <property type="match status" value="1"/>
</dbReference>
<evidence type="ECO:0000313" key="2">
    <source>
        <dbReference type="Proteomes" id="UP000008312"/>
    </source>
</evidence>
<dbReference type="OrthoDB" id="10263808at2759"/>
<dbReference type="PANTHER" id="PTHR37560:SF2">
    <property type="entry name" value="DUF711 DOMAIN-CONTAINING PROTEIN"/>
    <property type="match status" value="1"/>
</dbReference>
<dbReference type="InterPro" id="IPR007841">
    <property type="entry name" value="UPF0210"/>
</dbReference>
<dbReference type="SUPFAM" id="SSF51998">
    <property type="entry name" value="PFL-like glycyl radical enzymes"/>
    <property type="match status" value="1"/>
</dbReference>
<keyword evidence="2" id="KW-1185">Reference proteome</keyword>
<evidence type="ECO:0000313" key="1">
    <source>
        <dbReference type="EMBL" id="CBK20844.2"/>
    </source>
</evidence>
<dbReference type="Pfam" id="PF05167">
    <property type="entry name" value="DUF711"/>
    <property type="match status" value="1"/>
</dbReference>
<dbReference type="Gene3D" id="3.20.70.20">
    <property type="match status" value="1"/>
</dbReference>
<name>D8LX49_BLAHO</name>
<dbReference type="RefSeq" id="XP_012894892.1">
    <property type="nucleotide sequence ID" value="XM_013039438.1"/>
</dbReference>
<dbReference type="EMBL" id="FN668639">
    <property type="protein sequence ID" value="CBK20844.2"/>
    <property type="molecule type" value="Genomic_DNA"/>
</dbReference>
<dbReference type="OMA" id="NSHRNYK"/>